<feature type="domain" description="Adenosine/AMP deaminase N-terminal" evidence="12">
    <location>
        <begin position="34"/>
        <end position="119"/>
    </location>
</feature>
<protein>
    <recommendedName>
        <fullName evidence="5">Adenosine deaminase</fullName>
        <ecNumber evidence="4">3.5.4.4</ecNumber>
    </recommendedName>
</protein>
<dbReference type="GO" id="GO:0046872">
    <property type="term" value="F:metal ion binding"/>
    <property type="evidence" value="ECO:0007669"/>
    <property type="project" value="UniProtKB-KW"/>
</dbReference>
<dbReference type="VEuPathDB" id="VectorBase:CSON001639"/>
<evidence type="ECO:0000256" key="2">
    <source>
        <dbReference type="ARBA" id="ARBA00004613"/>
    </source>
</evidence>
<evidence type="ECO:0000256" key="9">
    <source>
        <dbReference type="ARBA" id="ARBA00022801"/>
    </source>
</evidence>
<dbReference type="PANTHER" id="PTHR11409:SF39">
    <property type="entry name" value="ADENOSINE DEAMINASE 2"/>
    <property type="match status" value="1"/>
</dbReference>
<dbReference type="InterPro" id="IPR013659">
    <property type="entry name" value="A_deaminase_N"/>
</dbReference>
<dbReference type="EC" id="3.5.4.4" evidence="4"/>
<name>A0A336K6N7_CULSO</name>
<dbReference type="OMA" id="PPDINEY"/>
<dbReference type="EMBL" id="UFQT01000125">
    <property type="protein sequence ID" value="SSX20497.1"/>
    <property type="molecule type" value="Genomic_DNA"/>
</dbReference>
<evidence type="ECO:0000256" key="6">
    <source>
        <dbReference type="ARBA" id="ARBA00022525"/>
    </source>
</evidence>
<feature type="domain" description="Adenosine deaminase" evidence="11">
    <location>
        <begin position="218"/>
        <end position="509"/>
    </location>
</feature>
<evidence type="ECO:0000256" key="8">
    <source>
        <dbReference type="ARBA" id="ARBA00022729"/>
    </source>
</evidence>
<evidence type="ECO:0000256" key="1">
    <source>
        <dbReference type="ARBA" id="ARBA00001947"/>
    </source>
</evidence>
<evidence type="ECO:0000259" key="12">
    <source>
        <dbReference type="Pfam" id="PF08451"/>
    </source>
</evidence>
<evidence type="ECO:0000256" key="3">
    <source>
        <dbReference type="ARBA" id="ARBA00006083"/>
    </source>
</evidence>
<keyword evidence="7" id="KW-0479">Metal-binding</keyword>
<sequence length="540" mass="62545">MLIIHEKYYRIIGILFIATLLPQITLQSIIDSRTSLLAKRPTPLEYDILRKEFFEEQQKNYLGSDITLSPMEERVNKILMNLKSAELKYGFDNPGNFSGAVHIFESFERISKSQLFQIISKMPKAGILHAHDTAMLSTEKIIEFTYRGNLWYLGDLDDTFNPPRFLFSLSKPENVNNMEWSSIADARLAIGNDSIDNKLANLFNLYSPDPTIEHKDINFVWNRFKSMFRILEGIVCYDQVWKAYFYQALQEILDDGVQYLEFRGMLPNVYSINGTVYSPVQVVQLYVEVLEKFKREHPTFINAKLIFSPARAVSDEGFQHDLQVLEELRLNYGNFVVGFDLVGQEDAGRPLKDFAHKLLQLPSDINFFFHAGETNWNGMSSDENMIDAVIIGPKRIGHGYAILKYPKVLEVIKQKNICIEINPISNQVLKLVDDFRNHPAVHLFTQNYPVVISGDDNSFWNTKPLSHDYYITFLAMSSSHADLRFIEKLIMNSFTYSSLTENEKQGALSKWRAEWEKWLSWVINNFEPELDYVPLEEKCP</sequence>
<comment type="similarity">
    <text evidence="3">Belongs to the metallo-dependent hydrolases superfamily. Adenosine and AMP deaminases family. ADGF subfamily.</text>
</comment>
<dbReference type="PANTHER" id="PTHR11409">
    <property type="entry name" value="ADENOSINE DEAMINASE"/>
    <property type="match status" value="1"/>
</dbReference>
<proteinExistence type="inferred from homology"/>
<dbReference type="EMBL" id="UFQS01000125">
    <property type="protein sequence ID" value="SSX00117.1"/>
    <property type="molecule type" value="Genomic_DNA"/>
</dbReference>
<dbReference type="Gene3D" id="3.20.20.140">
    <property type="entry name" value="Metal-dependent hydrolases"/>
    <property type="match status" value="1"/>
</dbReference>
<evidence type="ECO:0000259" key="11">
    <source>
        <dbReference type="Pfam" id="PF00962"/>
    </source>
</evidence>
<dbReference type="GO" id="GO:0046103">
    <property type="term" value="P:inosine biosynthetic process"/>
    <property type="evidence" value="ECO:0007669"/>
    <property type="project" value="TreeGrafter"/>
</dbReference>
<dbReference type="Pfam" id="PF08451">
    <property type="entry name" value="A_deaminase_N"/>
    <property type="match status" value="1"/>
</dbReference>
<gene>
    <name evidence="13" type="primary">CSON001639</name>
</gene>
<evidence type="ECO:0000313" key="13">
    <source>
        <dbReference type="EMBL" id="SSX00117.1"/>
    </source>
</evidence>
<reference evidence="13" key="1">
    <citation type="submission" date="2018-04" db="EMBL/GenBank/DDBJ databases">
        <authorList>
            <person name="Go L.Y."/>
            <person name="Mitchell J.A."/>
        </authorList>
    </citation>
    <scope>NUCLEOTIDE SEQUENCE</scope>
    <source>
        <tissue evidence="13">Whole organism</tissue>
    </source>
</reference>
<dbReference type="GO" id="GO:0004000">
    <property type="term" value="F:adenosine deaminase activity"/>
    <property type="evidence" value="ECO:0007669"/>
    <property type="project" value="InterPro"/>
</dbReference>
<dbReference type="NCBIfam" id="TIGR01431">
    <property type="entry name" value="adm_rel"/>
    <property type="match status" value="1"/>
</dbReference>
<keyword evidence="8" id="KW-0732">Signal</keyword>
<evidence type="ECO:0000256" key="7">
    <source>
        <dbReference type="ARBA" id="ARBA00022723"/>
    </source>
</evidence>
<dbReference type="GO" id="GO:0006154">
    <property type="term" value="P:adenosine catabolic process"/>
    <property type="evidence" value="ECO:0007669"/>
    <property type="project" value="InterPro"/>
</dbReference>
<dbReference type="InterPro" id="IPR001365">
    <property type="entry name" value="A_deaminase_dom"/>
</dbReference>
<accession>A0A336K6N7</accession>
<dbReference type="InterPro" id="IPR006330">
    <property type="entry name" value="Ado/ade_deaminase"/>
</dbReference>
<comment type="subcellular location">
    <subcellularLocation>
        <location evidence="2">Secreted</location>
    </subcellularLocation>
</comment>
<dbReference type="FunFam" id="3.20.20.140:FF:000017">
    <property type="entry name" value="Adenosine deaminase 2"/>
    <property type="match status" value="1"/>
</dbReference>
<dbReference type="GO" id="GO:0005615">
    <property type="term" value="C:extracellular space"/>
    <property type="evidence" value="ECO:0007669"/>
    <property type="project" value="InterPro"/>
</dbReference>
<comment type="catalytic activity">
    <reaction evidence="10">
        <text>adenosine + H2O + H(+) = inosine + NH4(+)</text>
        <dbReference type="Rhea" id="RHEA:24408"/>
        <dbReference type="ChEBI" id="CHEBI:15377"/>
        <dbReference type="ChEBI" id="CHEBI:15378"/>
        <dbReference type="ChEBI" id="CHEBI:16335"/>
        <dbReference type="ChEBI" id="CHEBI:17596"/>
        <dbReference type="ChEBI" id="CHEBI:28938"/>
        <dbReference type="EC" id="3.5.4.4"/>
    </reaction>
</comment>
<evidence type="ECO:0000256" key="10">
    <source>
        <dbReference type="ARBA" id="ARBA00047764"/>
    </source>
</evidence>
<evidence type="ECO:0000313" key="14">
    <source>
        <dbReference type="EMBL" id="SSX20497.1"/>
    </source>
</evidence>
<dbReference type="InterPro" id="IPR006331">
    <property type="entry name" value="ADGF"/>
</dbReference>
<evidence type="ECO:0000256" key="5">
    <source>
        <dbReference type="ARBA" id="ARBA00018099"/>
    </source>
</evidence>
<comment type="cofactor">
    <cofactor evidence="1">
        <name>Zn(2+)</name>
        <dbReference type="ChEBI" id="CHEBI:29105"/>
    </cofactor>
</comment>
<organism evidence="13">
    <name type="scientific">Culicoides sonorensis</name>
    <name type="common">Biting midge</name>
    <dbReference type="NCBI Taxonomy" id="179676"/>
    <lineage>
        <taxon>Eukaryota</taxon>
        <taxon>Metazoa</taxon>
        <taxon>Ecdysozoa</taxon>
        <taxon>Arthropoda</taxon>
        <taxon>Hexapoda</taxon>
        <taxon>Insecta</taxon>
        <taxon>Pterygota</taxon>
        <taxon>Neoptera</taxon>
        <taxon>Endopterygota</taxon>
        <taxon>Diptera</taxon>
        <taxon>Nematocera</taxon>
        <taxon>Chironomoidea</taxon>
        <taxon>Ceratopogonidae</taxon>
        <taxon>Ceratopogoninae</taxon>
        <taxon>Culicoides</taxon>
        <taxon>Monoculicoides</taxon>
    </lineage>
</organism>
<evidence type="ECO:0000256" key="4">
    <source>
        <dbReference type="ARBA" id="ARBA00012784"/>
    </source>
</evidence>
<keyword evidence="6" id="KW-0964">Secreted</keyword>
<dbReference type="SUPFAM" id="SSF51556">
    <property type="entry name" value="Metallo-dependent hydrolases"/>
    <property type="match status" value="1"/>
</dbReference>
<dbReference type="Pfam" id="PF00962">
    <property type="entry name" value="A_deaminase"/>
    <property type="match status" value="1"/>
</dbReference>
<dbReference type="AlphaFoldDB" id="A0A336K6N7"/>
<keyword evidence="9" id="KW-0378">Hydrolase</keyword>
<dbReference type="InterPro" id="IPR032466">
    <property type="entry name" value="Metal_Hydrolase"/>
</dbReference>
<reference evidence="14" key="2">
    <citation type="submission" date="2018-07" db="EMBL/GenBank/DDBJ databases">
        <authorList>
            <person name="Quirk P.G."/>
            <person name="Krulwich T.A."/>
        </authorList>
    </citation>
    <scope>NUCLEOTIDE SEQUENCE</scope>
</reference>